<accession>A0A7J4CYC4</accession>
<dbReference type="Pfam" id="PF04123">
    <property type="entry name" value="DUF373"/>
    <property type="match status" value="1"/>
</dbReference>
<gene>
    <name evidence="2" type="ORF">EYO15_00285</name>
</gene>
<dbReference type="AlphaFoldDB" id="A0A7J4CYC4"/>
<protein>
    <submittedName>
        <fullName evidence="2">DUF373 family protein</fullName>
    </submittedName>
</protein>
<keyword evidence="1" id="KW-1133">Transmembrane helix</keyword>
<dbReference type="InterPro" id="IPR007254">
    <property type="entry name" value="DUF373"/>
</dbReference>
<feature type="transmembrane region" description="Helical" evidence="1">
    <location>
        <begin position="257"/>
        <end position="278"/>
    </location>
</feature>
<keyword evidence="1" id="KW-0472">Membrane</keyword>
<feature type="transmembrane region" description="Helical" evidence="1">
    <location>
        <begin position="298"/>
        <end position="320"/>
    </location>
</feature>
<keyword evidence="1" id="KW-0812">Transmembrane</keyword>
<feature type="transmembrane region" description="Helical" evidence="1">
    <location>
        <begin position="220"/>
        <end position="237"/>
    </location>
</feature>
<feature type="transmembrane region" description="Helical" evidence="1">
    <location>
        <begin position="158"/>
        <end position="175"/>
    </location>
</feature>
<evidence type="ECO:0000313" key="3">
    <source>
        <dbReference type="Proteomes" id="UP000589132"/>
    </source>
</evidence>
<organism evidence="2 3">
    <name type="scientific">Marine Group III euryarchaeote</name>
    <dbReference type="NCBI Taxonomy" id="2173149"/>
    <lineage>
        <taxon>Archaea</taxon>
        <taxon>Methanobacteriati</taxon>
        <taxon>Thermoplasmatota</taxon>
        <taxon>Thermoplasmata</taxon>
        <taxon>Candidatus Thermoprofundales</taxon>
    </lineage>
</organism>
<dbReference type="Proteomes" id="UP000589132">
    <property type="component" value="Unassembled WGS sequence"/>
</dbReference>
<feature type="transmembrane region" description="Helical" evidence="1">
    <location>
        <begin position="340"/>
        <end position="357"/>
    </location>
</feature>
<dbReference type="EMBL" id="DTTC01000010">
    <property type="protein sequence ID" value="HIA97609.1"/>
    <property type="molecule type" value="Genomic_DNA"/>
</dbReference>
<name>A0A7J4CYC4_9ARCH</name>
<evidence type="ECO:0000313" key="2">
    <source>
        <dbReference type="EMBL" id="HIA97609.1"/>
    </source>
</evidence>
<comment type="caution">
    <text evidence="2">The sequence shown here is derived from an EMBL/GenBank/DDBJ whole genome shotgun (WGS) entry which is preliminary data.</text>
</comment>
<sequence length="379" mass="41879">MGLLVIAIDRDNDLGRKTGIRSPVIGRAANVKAALELGLADPEESDTNTMLAAIQTYDQLLKDDKAVEVVTICGDVRVGTKSDMKIANTLDQVIVKTKASRAILVSDGAEDRELEPIIRSRLRIDSTRMVVVQQSRPIEDTLYTIVHKMEDPKIQRQFLLPIALIIFVWGLAGIFELSGIASGLIWVSLSGYLLVKIAGWEGEFSNFYNELLTTGERVSVYTYVWLFAILLFVVGVAEGMGEMRVYEKYDSVPSQVLAFLGWYGVLPFLLSAIVSIEVARTIDIYVRDGDFNINIIRFIFTVVSLGAIGAGMIDIMLDALIRDNPIFVEEGGEVDYGKGAVWIVYGIGIALLGRLVFDIIRERADADESSTDEKLTIDE</sequence>
<reference evidence="3" key="1">
    <citation type="journal article" date="2019" name="bioRxiv">
        <title>Genome diversification in globally distributed novel marine Proteobacteria is linked to environmental adaptation.</title>
        <authorList>
            <person name="Zhou Z."/>
            <person name="Tran P.Q."/>
            <person name="Kieft K."/>
            <person name="Anantharaman K."/>
        </authorList>
    </citation>
    <scope>NUCLEOTIDE SEQUENCE [LARGE SCALE GENOMIC DNA]</scope>
</reference>
<proteinExistence type="predicted"/>
<evidence type="ECO:0000256" key="1">
    <source>
        <dbReference type="SAM" id="Phobius"/>
    </source>
</evidence>
<feature type="transmembrane region" description="Helical" evidence="1">
    <location>
        <begin position="181"/>
        <end position="199"/>
    </location>
</feature>
<dbReference type="PANTHER" id="PTHR38815">
    <property type="entry name" value="HYPOTHETICAL MEMBRANE PROTEIN, CONSERVED, DUF373 FAMILY"/>
    <property type="match status" value="1"/>
</dbReference>
<dbReference type="PANTHER" id="PTHR38815:SF1">
    <property type="entry name" value="DUF373 FAMILY PROTEIN"/>
    <property type="match status" value="1"/>
</dbReference>